<evidence type="ECO:0000256" key="1">
    <source>
        <dbReference type="SAM" id="SignalP"/>
    </source>
</evidence>
<dbReference type="AlphaFoldDB" id="A0L441"/>
<dbReference type="eggNOG" id="COG3784">
    <property type="taxonomic scope" value="Bacteria"/>
</dbReference>
<gene>
    <name evidence="2" type="ordered locus">Mmc1_0207</name>
</gene>
<evidence type="ECO:0000313" key="2">
    <source>
        <dbReference type="EMBL" id="ABK42734.1"/>
    </source>
</evidence>
<dbReference type="PIRSF" id="PIRSF025560">
    <property type="entry name" value="UCP025560"/>
    <property type="match status" value="1"/>
</dbReference>
<dbReference type="EMBL" id="CP000471">
    <property type="protein sequence ID" value="ABK42734.1"/>
    <property type="molecule type" value="Genomic_DNA"/>
</dbReference>
<dbReference type="InterPro" id="IPR008309">
    <property type="entry name" value="YdbL"/>
</dbReference>
<accession>A0L441</accession>
<dbReference type="HOGENOM" id="CLU_146585_1_0_5"/>
<reference evidence="2 3" key="2">
    <citation type="journal article" date="2012" name="Int. J. Syst. Evol. Microbiol.">
        <title>Magnetococcus marinus gen. nov., sp. nov., a marine, magnetotactic bacterium that represents a novel lineage (Magnetococcaceae fam. nov.; Magnetococcales ord. nov.) at the base of the Alphaproteobacteria.</title>
        <authorList>
            <person name="Bazylinski D.A."/>
            <person name="Williams T.J."/>
            <person name="Lefevre C.T."/>
            <person name="Berg R.J."/>
            <person name="Zhang C.L."/>
            <person name="Bowser S.S."/>
            <person name="Dean A.J."/>
            <person name="Beveridge T.J."/>
        </authorList>
    </citation>
    <scope>NUCLEOTIDE SEQUENCE [LARGE SCALE GENOMIC DNA]</scope>
    <source>
        <strain evidence="3">ATCC BAA-1437 / JCM 17883 / MC-1</strain>
    </source>
</reference>
<name>A0L441_MAGMM</name>
<dbReference type="RefSeq" id="WP_011711907.1">
    <property type="nucleotide sequence ID" value="NC_008576.1"/>
</dbReference>
<dbReference type="Proteomes" id="UP000002586">
    <property type="component" value="Chromosome"/>
</dbReference>
<keyword evidence="3" id="KW-1185">Reference proteome</keyword>
<protein>
    <submittedName>
        <fullName evidence="2">Uncharacterized conserved protein UCP025560</fullName>
    </submittedName>
</protein>
<feature type="signal peptide" evidence="1">
    <location>
        <begin position="1"/>
        <end position="25"/>
    </location>
</feature>
<reference evidence="3" key="1">
    <citation type="journal article" date="2009" name="Appl. Environ. Microbiol.">
        <title>Complete genome sequence of the chemolithoautotrophic marine magnetotactic coccus strain MC-1.</title>
        <authorList>
            <person name="Schubbe S."/>
            <person name="Williams T.J."/>
            <person name="Xie G."/>
            <person name="Kiss H.E."/>
            <person name="Brettin T.S."/>
            <person name="Martinez D."/>
            <person name="Ross C.A."/>
            <person name="Schuler D."/>
            <person name="Cox B.L."/>
            <person name="Nealson K.H."/>
            <person name="Bazylinski D.A."/>
        </authorList>
    </citation>
    <scope>NUCLEOTIDE SEQUENCE [LARGE SCALE GENOMIC DNA]</scope>
    <source>
        <strain evidence="3">ATCC BAA-1437 / JCM 17883 / MC-1</strain>
    </source>
</reference>
<proteinExistence type="predicted"/>
<dbReference type="Pfam" id="PF07027">
    <property type="entry name" value="DUF1318"/>
    <property type="match status" value="1"/>
</dbReference>
<sequence length="113" mass="12469" precursor="true">MKLTVFLRRFVPFMLAMLLTTALQASPLDEAKQAGYLGEQGDGYVGLVTPSAPSSAKQLMQEINLKRRDKYREIASKNNISLRSVEGVAGQKLIERADPGTYVLSPSGGWLRR</sequence>
<dbReference type="STRING" id="156889.Mmc1_0207"/>
<evidence type="ECO:0000313" key="3">
    <source>
        <dbReference type="Proteomes" id="UP000002586"/>
    </source>
</evidence>
<organism evidence="2 3">
    <name type="scientific">Magnetococcus marinus (strain ATCC BAA-1437 / JCM 17883 / MC-1)</name>
    <dbReference type="NCBI Taxonomy" id="156889"/>
    <lineage>
        <taxon>Bacteria</taxon>
        <taxon>Pseudomonadati</taxon>
        <taxon>Pseudomonadota</taxon>
        <taxon>Magnetococcia</taxon>
        <taxon>Magnetococcales</taxon>
        <taxon>Magnetococcaceae</taxon>
        <taxon>Magnetococcus</taxon>
    </lineage>
</organism>
<dbReference type="KEGG" id="mgm:Mmc1_0207"/>
<keyword evidence="1" id="KW-0732">Signal</keyword>
<feature type="chain" id="PRO_5002626879" evidence="1">
    <location>
        <begin position="26"/>
        <end position="113"/>
    </location>
</feature>